<dbReference type="SUPFAM" id="SSF53335">
    <property type="entry name" value="S-adenosyl-L-methionine-dependent methyltransferases"/>
    <property type="match status" value="1"/>
</dbReference>
<keyword evidence="2" id="KW-0808">Transferase</keyword>
<dbReference type="InterPro" id="IPR007848">
    <property type="entry name" value="Small_mtfrase_dom"/>
</dbReference>
<sequence>MPARERRMSENVCAGDSYDVEFSGGHKFRLYDRPGTFRVSRAGLALGDHLVGHLREHELGGRILDAGTGSGVIALLLRSMGATSIAATDICAAAVATARQNESENFGDSIVDFTHCDLFPGEETDSAPYDLIVFNPPGWRAPPGLLETELGEKFRSLNLDAMFYGDRVLLRFLQLLPEHLAENGRAIVGLNSLVGIADIIRRARAAHRSNNGPALHSQLLDRFEFPLMFYTDEWQEARASLVREFERGREEYAAHYVTRDDTIHWFYEITEMSVTPLPVPGGLPPLAGVAAHERTAG</sequence>
<dbReference type="EMBL" id="RFFH01000006">
    <property type="protein sequence ID" value="RMI31864.1"/>
    <property type="molecule type" value="Genomic_DNA"/>
</dbReference>
<comment type="caution">
    <text evidence="2">The sequence shown here is derived from an EMBL/GenBank/DDBJ whole genome shotgun (WGS) entry which is preliminary data.</text>
</comment>
<evidence type="ECO:0000313" key="2">
    <source>
        <dbReference type="EMBL" id="RMI31864.1"/>
    </source>
</evidence>
<dbReference type="InterPro" id="IPR029063">
    <property type="entry name" value="SAM-dependent_MTases_sf"/>
</dbReference>
<keyword evidence="2" id="KW-0489">Methyltransferase</keyword>
<keyword evidence="3" id="KW-1185">Reference proteome</keyword>
<dbReference type="Proteomes" id="UP000279275">
    <property type="component" value="Unassembled WGS sequence"/>
</dbReference>
<feature type="domain" description="Methyltransferase small" evidence="1">
    <location>
        <begin position="48"/>
        <end position="137"/>
    </location>
</feature>
<name>A0A3M2L399_9NOCA</name>
<protein>
    <submittedName>
        <fullName evidence="2">Class I SAM-dependent methyltransferase</fullName>
    </submittedName>
</protein>
<organism evidence="2 3">
    <name type="scientific">Nocardia stercoris</name>
    <dbReference type="NCBI Taxonomy" id="2483361"/>
    <lineage>
        <taxon>Bacteria</taxon>
        <taxon>Bacillati</taxon>
        <taxon>Actinomycetota</taxon>
        <taxon>Actinomycetes</taxon>
        <taxon>Mycobacteriales</taxon>
        <taxon>Nocardiaceae</taxon>
        <taxon>Nocardia</taxon>
    </lineage>
</organism>
<accession>A0A3M2L399</accession>
<dbReference type="AlphaFoldDB" id="A0A3M2L399"/>
<dbReference type="CDD" id="cd02440">
    <property type="entry name" value="AdoMet_MTases"/>
    <property type="match status" value="1"/>
</dbReference>
<reference evidence="2 3" key="1">
    <citation type="submission" date="2018-10" db="EMBL/GenBank/DDBJ databases">
        <title>Isolation from cow dung.</title>
        <authorList>
            <person name="Ling L."/>
        </authorList>
    </citation>
    <scope>NUCLEOTIDE SEQUENCE [LARGE SCALE GENOMIC DNA]</scope>
    <source>
        <strain evidence="2 3">NEAU-LL90</strain>
    </source>
</reference>
<dbReference type="Pfam" id="PF05175">
    <property type="entry name" value="MTS"/>
    <property type="match status" value="1"/>
</dbReference>
<evidence type="ECO:0000313" key="3">
    <source>
        <dbReference type="Proteomes" id="UP000279275"/>
    </source>
</evidence>
<dbReference type="GO" id="GO:0036009">
    <property type="term" value="F:protein-glutamine N-methyltransferase activity"/>
    <property type="evidence" value="ECO:0007669"/>
    <property type="project" value="TreeGrafter"/>
</dbReference>
<evidence type="ECO:0000259" key="1">
    <source>
        <dbReference type="Pfam" id="PF05175"/>
    </source>
</evidence>
<dbReference type="Gene3D" id="3.40.50.150">
    <property type="entry name" value="Vaccinia Virus protein VP39"/>
    <property type="match status" value="1"/>
</dbReference>
<dbReference type="GO" id="GO:0032259">
    <property type="term" value="P:methylation"/>
    <property type="evidence" value="ECO:0007669"/>
    <property type="project" value="UniProtKB-KW"/>
</dbReference>
<dbReference type="PANTHER" id="PTHR18895">
    <property type="entry name" value="HEMK METHYLTRANSFERASE"/>
    <property type="match status" value="1"/>
</dbReference>
<dbReference type="InterPro" id="IPR050320">
    <property type="entry name" value="N5-glutamine_MTase"/>
</dbReference>
<proteinExistence type="predicted"/>
<gene>
    <name evidence="2" type="ORF">EBN03_16980</name>
</gene>
<dbReference type="PANTHER" id="PTHR18895:SF74">
    <property type="entry name" value="MTRF1L RELEASE FACTOR GLUTAMINE METHYLTRANSFERASE"/>
    <property type="match status" value="1"/>
</dbReference>